<protein>
    <submittedName>
        <fullName evidence="1">Uncharacterized protein</fullName>
    </submittedName>
</protein>
<gene>
    <name evidence="1" type="ORF">METZ01_LOCUS123276</name>
</gene>
<name>A0A381Y153_9ZZZZ</name>
<dbReference type="EMBL" id="UINC01017027">
    <property type="protein sequence ID" value="SVA70422.1"/>
    <property type="molecule type" value="Genomic_DNA"/>
</dbReference>
<reference evidence="1" key="1">
    <citation type="submission" date="2018-05" db="EMBL/GenBank/DDBJ databases">
        <authorList>
            <person name="Lanie J.A."/>
            <person name="Ng W.-L."/>
            <person name="Kazmierczak K.M."/>
            <person name="Andrzejewski T.M."/>
            <person name="Davidsen T.M."/>
            <person name="Wayne K.J."/>
            <person name="Tettelin H."/>
            <person name="Glass J.I."/>
            <person name="Rusch D."/>
            <person name="Podicherti R."/>
            <person name="Tsui H.-C.T."/>
            <person name="Winkler M.E."/>
        </authorList>
    </citation>
    <scope>NUCLEOTIDE SEQUENCE</scope>
</reference>
<proteinExistence type="predicted"/>
<accession>A0A381Y153</accession>
<organism evidence="1">
    <name type="scientific">marine metagenome</name>
    <dbReference type="NCBI Taxonomy" id="408172"/>
    <lineage>
        <taxon>unclassified sequences</taxon>
        <taxon>metagenomes</taxon>
        <taxon>ecological metagenomes</taxon>
    </lineage>
</organism>
<dbReference type="AlphaFoldDB" id="A0A381Y153"/>
<evidence type="ECO:0000313" key="1">
    <source>
        <dbReference type="EMBL" id="SVA70422.1"/>
    </source>
</evidence>
<sequence length="163" mass="18975">MPLIKPITNDMVKEEVAPLWVELREKWGRKHDFSPDPDGIHDRINATCHGMGILQHWERHGGPAITRLRSFGIPNDICKYLIKTYCAKGERVTEVEHVTKGSRRNQYATFEKWAQEHDAEQFTTLQLAEQSGFSTATIRKYLRTSRYFTKIKSGLYECGYRKD</sequence>